<organism evidence="4 5">
    <name type="scientific">Ophiostoma piceae (strain UAMH 11346)</name>
    <name type="common">Sap stain fungus</name>
    <dbReference type="NCBI Taxonomy" id="1262450"/>
    <lineage>
        <taxon>Eukaryota</taxon>
        <taxon>Fungi</taxon>
        <taxon>Dikarya</taxon>
        <taxon>Ascomycota</taxon>
        <taxon>Pezizomycotina</taxon>
        <taxon>Sordariomycetes</taxon>
        <taxon>Sordariomycetidae</taxon>
        <taxon>Ophiostomatales</taxon>
        <taxon>Ophiostomataceae</taxon>
        <taxon>Ophiostoma</taxon>
    </lineage>
</organism>
<dbReference type="STRING" id="1262450.S3DBG4"/>
<dbReference type="InterPro" id="IPR058525">
    <property type="entry name" value="DUF8212"/>
</dbReference>
<evidence type="ECO:0000259" key="3">
    <source>
        <dbReference type="Pfam" id="PF26640"/>
    </source>
</evidence>
<gene>
    <name evidence="4" type="ORF">F503_06005</name>
</gene>
<evidence type="ECO:0000313" key="5">
    <source>
        <dbReference type="Proteomes" id="UP000016923"/>
    </source>
</evidence>
<feature type="compositionally biased region" description="Polar residues" evidence="1">
    <location>
        <begin position="247"/>
        <end position="262"/>
    </location>
</feature>
<dbReference type="HOGENOM" id="CLU_000288_138_7_1"/>
<evidence type="ECO:0000256" key="1">
    <source>
        <dbReference type="SAM" id="MobiDB-lite"/>
    </source>
</evidence>
<feature type="region of interest" description="Disordered" evidence="1">
    <location>
        <begin position="246"/>
        <end position="348"/>
    </location>
</feature>
<dbReference type="VEuPathDB" id="FungiDB:F503_06005"/>
<reference evidence="4 5" key="1">
    <citation type="journal article" date="2013" name="BMC Genomics">
        <title>The genome and transcriptome of the pine saprophyte Ophiostoma piceae, and a comparison with the bark beetle-associated pine pathogen Grosmannia clavigera.</title>
        <authorList>
            <person name="Haridas S."/>
            <person name="Wang Y."/>
            <person name="Lim L."/>
            <person name="Massoumi Alamouti S."/>
            <person name="Jackman S."/>
            <person name="Docking R."/>
            <person name="Robertson G."/>
            <person name="Birol I."/>
            <person name="Bohlmann J."/>
            <person name="Breuil C."/>
        </authorList>
    </citation>
    <scope>NUCLEOTIDE SEQUENCE [LARGE SCALE GENOMIC DNA]</scope>
    <source>
        <strain evidence="4 5">UAMH 11346</strain>
    </source>
</reference>
<sequence>MRLINANTLELVERFPPYIPQYAILSHRWGEDEVSFQDYLKNKGGDKSAAKKIRRMADITKNKLRYDYFWIDTCCINKTDSSELSESINSMYQWYRDSAVCIAYLADVIHEEVMMNSEWFDRGWTLQELVAPRRLFFYDASWKYIGDKVKFVDAIFKKTNVPRRILANQAEPSQYSLARRMSWAAGRTTTRVEDVAYSLLGIFGVNMPLLYGEGRNSFRRLQEEIVKHSSDLTIFAWRVPGRRDSFPQLQVNGVPTRDTPSGYSKKKTVVFAESKPGPFADTSGSRPRPASPVTPPSTRSTRSRSNSADRRGIMAAPMHTDSILSPSPSQTEMPPPPTPPSTAPSTVSVAESMMSGHTENGHTEQKHNEMCLFATSPDLFSDNASLHPFADDFENFTVTNRGLFVSGSVYLRLVHRPAPNENTPSTNHYLLLVGSQFGTFIGIYLIKIGPNLFQRDWGSDMAVLAQTDVQLMRGFLVTDWYILIDKRPGNTITPEIFRQFSIHVPSQGLCNKYVMLKDTAPTHLWDVQDRLFVRPKAYAWTRYDMVLSMKCAVALRDTNYTTPGNDVLPSKRVNFVVMCHYRVHQEKPKFVMFLESDYPKEAEMLMVRRAPNNSLMWADLEVICPKLTQLPDNVLVDVGSEAKSCWYRISLEVKAGKVTLEYSNPSLFSMFFDIKLVEPV</sequence>
<dbReference type="AlphaFoldDB" id="S3DBG4"/>
<dbReference type="PANTHER" id="PTHR10622:SF12">
    <property type="entry name" value="HET DOMAIN-CONTAINING PROTEIN"/>
    <property type="match status" value="1"/>
</dbReference>
<evidence type="ECO:0000259" key="2">
    <source>
        <dbReference type="Pfam" id="PF06985"/>
    </source>
</evidence>
<keyword evidence="5" id="KW-1185">Reference proteome</keyword>
<feature type="compositionally biased region" description="Low complexity" evidence="1">
    <location>
        <begin position="296"/>
        <end position="306"/>
    </location>
</feature>
<dbReference type="OMA" id="SEAKSCW"/>
<dbReference type="Pfam" id="PF06985">
    <property type="entry name" value="HET"/>
    <property type="match status" value="1"/>
</dbReference>
<feature type="domain" description="Heterokaryon incompatibility" evidence="2">
    <location>
        <begin position="22"/>
        <end position="110"/>
    </location>
</feature>
<dbReference type="Proteomes" id="UP000016923">
    <property type="component" value="Unassembled WGS sequence"/>
</dbReference>
<dbReference type="EMBL" id="KE148146">
    <property type="protein sequence ID" value="EPE10910.1"/>
    <property type="molecule type" value="Genomic_DNA"/>
</dbReference>
<feature type="compositionally biased region" description="Pro residues" evidence="1">
    <location>
        <begin position="333"/>
        <end position="342"/>
    </location>
</feature>
<dbReference type="PANTHER" id="PTHR10622">
    <property type="entry name" value="HET DOMAIN-CONTAINING PROTEIN"/>
    <property type="match status" value="1"/>
</dbReference>
<dbReference type="Pfam" id="PF26640">
    <property type="entry name" value="DUF8212"/>
    <property type="match status" value="1"/>
</dbReference>
<feature type="domain" description="DUF8212" evidence="3">
    <location>
        <begin position="217"/>
        <end position="284"/>
    </location>
</feature>
<dbReference type="eggNOG" id="KOG4177">
    <property type="taxonomic scope" value="Eukaryota"/>
</dbReference>
<evidence type="ECO:0000313" key="4">
    <source>
        <dbReference type="EMBL" id="EPE10910.1"/>
    </source>
</evidence>
<dbReference type="OrthoDB" id="20872at2759"/>
<protein>
    <submittedName>
        <fullName evidence="4">Het domain-containing protein</fullName>
    </submittedName>
</protein>
<accession>S3DBG4</accession>
<name>S3DBG4_OPHP1</name>
<dbReference type="InterPro" id="IPR010730">
    <property type="entry name" value="HET"/>
</dbReference>
<proteinExistence type="predicted"/>